<feature type="signal peptide" evidence="1">
    <location>
        <begin position="1"/>
        <end position="21"/>
    </location>
</feature>
<dbReference type="Proteomes" id="UP000594630">
    <property type="component" value="Chromosome"/>
</dbReference>
<dbReference type="AlphaFoldDB" id="A0A7S9R746"/>
<dbReference type="Gene3D" id="2.40.160.20">
    <property type="match status" value="1"/>
</dbReference>
<gene>
    <name evidence="2" type="ORF">CVT06_09650</name>
</gene>
<dbReference type="SUPFAM" id="SSF56925">
    <property type="entry name" value="OMPA-like"/>
    <property type="match status" value="1"/>
</dbReference>
<keyword evidence="1" id="KW-0732">Signal</keyword>
<protein>
    <submittedName>
        <fullName evidence="2">Porin family protein</fullName>
    </submittedName>
</protein>
<reference evidence="2 3" key="1">
    <citation type="journal article" date="2018" name="Emerg. Microbes Infect.">
        <title>Genomic analysis of oral Campylobacter concisus strains identified a potential bacterial molecular marker associated with active Crohn's disease.</title>
        <authorList>
            <person name="Liu F."/>
            <person name="Ma R."/>
            <person name="Tay C.Y.A."/>
            <person name="Octavia S."/>
            <person name="Lan R."/>
            <person name="Chung H.K.L."/>
            <person name="Riordan S.M."/>
            <person name="Grimm M.C."/>
            <person name="Leong R.W."/>
            <person name="Tanaka M.M."/>
            <person name="Connor S."/>
            <person name="Zhang L."/>
        </authorList>
    </citation>
    <scope>NUCLEOTIDE SEQUENCE [LARGE SCALE GENOMIC DNA]</scope>
    <source>
        <strain evidence="2 3">P10CDO-S2</strain>
    </source>
</reference>
<evidence type="ECO:0000313" key="3">
    <source>
        <dbReference type="Proteomes" id="UP000594630"/>
    </source>
</evidence>
<proteinExistence type="predicted"/>
<sequence length="202" mass="22324">MKNCVLKSVLALSLAGSFALAQGGFVGVEGGYDFSSKLKDNDGLSFKDNRPNIGIKGGYDFDVARVYGGYFYHTEAKDNFNYTDDGVKHDVSIKWTTHKFVVGGDYTPAITDNFKLIAGLYAGISVVNFKARLYTNTLKATYDTTKAGWLVGTRLGAEYSFDKNNALEFGIKADRSWYSTDEDLDNLKSTDIGAYLGYTYKF</sequence>
<evidence type="ECO:0000256" key="1">
    <source>
        <dbReference type="SAM" id="SignalP"/>
    </source>
</evidence>
<feature type="chain" id="PRO_5032932132" evidence="1">
    <location>
        <begin position="22"/>
        <end position="202"/>
    </location>
</feature>
<organism evidence="2 3">
    <name type="scientific">Campylobacter concisus</name>
    <dbReference type="NCBI Taxonomy" id="199"/>
    <lineage>
        <taxon>Bacteria</taxon>
        <taxon>Pseudomonadati</taxon>
        <taxon>Campylobacterota</taxon>
        <taxon>Epsilonproteobacteria</taxon>
        <taxon>Campylobacterales</taxon>
        <taxon>Campylobacteraceae</taxon>
        <taxon>Campylobacter</taxon>
    </lineage>
</organism>
<dbReference type="EMBL" id="CP049274">
    <property type="protein sequence ID" value="QPH85329.1"/>
    <property type="molecule type" value="Genomic_DNA"/>
</dbReference>
<name>A0A7S9R746_9BACT</name>
<accession>A0A7S9R746</accession>
<dbReference type="InterPro" id="IPR011250">
    <property type="entry name" value="OMP/PagP_B-barrel"/>
</dbReference>
<dbReference type="RefSeq" id="WP_107793630.1">
    <property type="nucleotide sequence ID" value="NZ_CP049274.1"/>
</dbReference>
<evidence type="ECO:0000313" key="2">
    <source>
        <dbReference type="EMBL" id="QPH85329.1"/>
    </source>
</evidence>